<feature type="region of interest" description="Disordered" evidence="7">
    <location>
        <begin position="485"/>
        <end position="505"/>
    </location>
</feature>
<dbReference type="GO" id="GO:0051015">
    <property type="term" value="F:actin filament binding"/>
    <property type="evidence" value="ECO:0007669"/>
    <property type="project" value="TreeGrafter"/>
</dbReference>
<evidence type="ECO:0000313" key="10">
    <source>
        <dbReference type="Proteomes" id="UP000054495"/>
    </source>
</evidence>
<evidence type="ECO:0000256" key="5">
    <source>
        <dbReference type="ARBA" id="ARBA00023136"/>
    </source>
</evidence>
<dbReference type="Pfam" id="PF09779">
    <property type="entry name" value="Ima1_N"/>
    <property type="match status" value="1"/>
</dbReference>
<evidence type="ECO:0000256" key="6">
    <source>
        <dbReference type="ARBA" id="ARBA00023242"/>
    </source>
</evidence>
<keyword evidence="5" id="KW-0472">Membrane</keyword>
<organism evidence="9 10">
    <name type="scientific">Ancylostoma ceylanicum</name>
    <dbReference type="NCBI Taxonomy" id="53326"/>
    <lineage>
        <taxon>Eukaryota</taxon>
        <taxon>Metazoa</taxon>
        <taxon>Ecdysozoa</taxon>
        <taxon>Nematoda</taxon>
        <taxon>Chromadorea</taxon>
        <taxon>Rhabditida</taxon>
        <taxon>Rhabditina</taxon>
        <taxon>Rhabditomorpha</taxon>
        <taxon>Strongyloidea</taxon>
        <taxon>Ancylostomatidae</taxon>
        <taxon>Ancylostomatinae</taxon>
        <taxon>Ancylostoma</taxon>
    </lineage>
</organism>
<comment type="subcellular location">
    <subcellularLocation>
        <location evidence="1">Nucleus inner membrane</location>
        <topology evidence="1">Multi-pass membrane protein</topology>
    </subcellularLocation>
</comment>
<dbReference type="GO" id="GO:0030473">
    <property type="term" value="P:nuclear migration along microtubule"/>
    <property type="evidence" value="ECO:0007669"/>
    <property type="project" value="TreeGrafter"/>
</dbReference>
<proteinExistence type="inferred from homology"/>
<comment type="similarity">
    <text evidence="2">Belongs to the TMEM201 family.</text>
</comment>
<dbReference type="Proteomes" id="UP000054495">
    <property type="component" value="Unassembled WGS sequence"/>
</dbReference>
<evidence type="ECO:0000256" key="3">
    <source>
        <dbReference type="ARBA" id="ARBA00022692"/>
    </source>
</evidence>
<evidence type="ECO:0000256" key="1">
    <source>
        <dbReference type="ARBA" id="ARBA00004473"/>
    </source>
</evidence>
<evidence type="ECO:0000259" key="8">
    <source>
        <dbReference type="Pfam" id="PF09779"/>
    </source>
</evidence>
<evidence type="ECO:0000256" key="2">
    <source>
        <dbReference type="ARBA" id="ARBA00007600"/>
    </source>
</evidence>
<gene>
    <name evidence="9" type="ORF">ANCCEY_05280</name>
</gene>
<keyword evidence="6" id="KW-0539">Nucleus</keyword>
<dbReference type="EMBL" id="KE124893">
    <property type="protein sequence ID" value="EPB75644.1"/>
    <property type="molecule type" value="Genomic_DNA"/>
</dbReference>
<feature type="region of interest" description="Disordered" evidence="7">
    <location>
        <begin position="359"/>
        <end position="382"/>
    </location>
</feature>
<keyword evidence="10" id="KW-1185">Reference proteome</keyword>
<dbReference type="GO" id="GO:0005637">
    <property type="term" value="C:nuclear inner membrane"/>
    <property type="evidence" value="ECO:0007669"/>
    <property type="project" value="UniProtKB-SubCell"/>
</dbReference>
<keyword evidence="3" id="KW-0812">Transmembrane</keyword>
<name>A0A0D6LUU9_9BILA</name>
<evidence type="ECO:0000313" key="9">
    <source>
        <dbReference type="EMBL" id="EPB75644.1"/>
    </source>
</evidence>
<evidence type="ECO:0000256" key="4">
    <source>
        <dbReference type="ARBA" id="ARBA00022989"/>
    </source>
</evidence>
<accession>A0A0D6LUU9</accession>
<dbReference type="AlphaFoldDB" id="A0A0D6LUU9"/>
<sequence>MEVVAAVVACTVVPVVYTSLRNYFPAKVNCWFCQHDQRVPYNQRNSFICSSCEQYNGFDASGGYNRKVPGQHCVIAAKPVNRFCTPSKSAFTRPDVVPQEGFGSNGLCDKCNQQQEIIMRKIAAFEPLNEDRWNEELEDYRYKLNKIYPLCAKCTFFAQNKMQEEKKKHANLMAIKNRVANSLVSGLTSVTKVADAELDLFRLPPLFCIAMPSILAAAYHLVGGLLCAHTISIWTNKCRATLPDLLLPFFAGLHLASFSVPEDAYREDLALFRCAFASFEMLLATAITFVPRKKMHTKRPNRILSSAFSLASTPMSQCSSQASSRNNSMLSPNMGIAAAFEESPKSTTELVVRQRLKWREREQTPEPMTSPKHTRDRDDYEDMDWEPAVDAVRSTGITSNGMRPSEVMARMLRESTPSRELAPSLSTLSLLGDKRSPAKSDLGLSTGRRAPSSNTGFGASRSYAPSVAHSRFSMAKSSVSRLPSIRSLRREDSPTRSTFTSISQREEQTRKPWITVLLVAIALLPMHAKFCGVT</sequence>
<feature type="region of interest" description="Disordered" evidence="7">
    <location>
        <begin position="414"/>
        <end position="460"/>
    </location>
</feature>
<dbReference type="InterPro" id="IPR018617">
    <property type="entry name" value="Ima1_N"/>
</dbReference>
<dbReference type="PANTHER" id="PTHR28646:SF1">
    <property type="entry name" value="TRANSMEMBRANE PROTEIN 201"/>
    <property type="match status" value="1"/>
</dbReference>
<reference evidence="9 10" key="1">
    <citation type="submission" date="2013-05" db="EMBL/GenBank/DDBJ databases">
        <title>Draft genome of the parasitic nematode Anyclostoma ceylanicum.</title>
        <authorList>
            <person name="Mitreva M."/>
        </authorList>
    </citation>
    <scope>NUCLEOTIDE SEQUENCE [LARGE SCALE GENOMIC DNA]</scope>
</reference>
<dbReference type="PANTHER" id="PTHR28646">
    <property type="entry name" value="TRANSMEMBRANE PROTEIN 201"/>
    <property type="match status" value="1"/>
</dbReference>
<protein>
    <recommendedName>
        <fullName evidence="8">Ima1 N-terminal domain-containing protein</fullName>
    </recommendedName>
</protein>
<dbReference type="GO" id="GO:0005521">
    <property type="term" value="F:lamin binding"/>
    <property type="evidence" value="ECO:0007669"/>
    <property type="project" value="TreeGrafter"/>
</dbReference>
<evidence type="ECO:0000256" key="7">
    <source>
        <dbReference type="SAM" id="MobiDB-lite"/>
    </source>
</evidence>
<dbReference type="InterPro" id="IPR040041">
    <property type="entry name" value="TMEM201"/>
</dbReference>
<feature type="domain" description="Ima1 N-terminal" evidence="8">
    <location>
        <begin position="28"/>
        <end position="155"/>
    </location>
</feature>
<keyword evidence="4" id="KW-1133">Transmembrane helix</keyword>